<dbReference type="EMBL" id="AGZR01000006">
    <property type="protein sequence ID" value="EPD32935.1"/>
    <property type="molecule type" value="Genomic_DNA"/>
</dbReference>
<evidence type="ECO:0000313" key="2">
    <source>
        <dbReference type="Proteomes" id="UP000014417"/>
    </source>
</evidence>
<protein>
    <submittedName>
        <fullName evidence="1">Uncharacterized protein</fullName>
    </submittedName>
</protein>
<dbReference type="HOGENOM" id="CLU_1097788_0_0_11"/>
<dbReference type="RefSeq" id="WP_016456073.1">
    <property type="nucleotide sequence ID" value="NZ_KE150269.1"/>
</dbReference>
<name>S2W3K5_9ACTN</name>
<gene>
    <name evidence="1" type="ORF">HMPREF9306_01243</name>
</gene>
<comment type="caution">
    <text evidence="1">The sequence shown here is derived from an EMBL/GenBank/DDBJ whole genome shotgun (WGS) entry which is preliminary data.</text>
</comment>
<dbReference type="PATRIC" id="fig|883161.3.peg.1235"/>
<dbReference type="STRING" id="883161.HMPREF9306_01243"/>
<evidence type="ECO:0000313" key="1">
    <source>
        <dbReference type="EMBL" id="EPD32935.1"/>
    </source>
</evidence>
<sequence length="253" mass="27515">MNDLDVIADRLPKTPLAGFKFSGLTDSELNTLFAGDIAGARSAVEFRVNQQVLDHYRRLTDQVADGPLDTPEDYDYLCGLLASRDDVDAVAATWQASGVVEVAAQLLSRDQIIDLAHRNLVDLDPVFYLDASVEFVEKAGEFLFDLFDKKLSEAFGCQASNKTVNLLVDDFTFSRRGGLEVVFATRPADWLTVGAGAVEVCGDIHVRSIDHMLYSAPGSRFTIGPGVQVRYLGIPDKDEACEVSAASDYVLAG</sequence>
<reference evidence="1 2" key="1">
    <citation type="submission" date="2013-04" db="EMBL/GenBank/DDBJ databases">
        <title>The Genome Sequence of Propionimicrobium lymphophilum ACS-093-V-SCH5.</title>
        <authorList>
            <consortium name="The Broad Institute Genomics Platform"/>
            <person name="Earl A."/>
            <person name="Ward D."/>
            <person name="Feldgarden M."/>
            <person name="Gevers D."/>
            <person name="Saerens B."/>
            <person name="Vaneechoutte M."/>
            <person name="Walker B."/>
            <person name="Young S."/>
            <person name="Zeng Q."/>
            <person name="Gargeya S."/>
            <person name="Fitzgerald M."/>
            <person name="Haas B."/>
            <person name="Abouelleil A."/>
            <person name="Allen A.W."/>
            <person name="Alvarado L."/>
            <person name="Arachchi H.M."/>
            <person name="Berlin A.M."/>
            <person name="Chapman S.B."/>
            <person name="Gainer-Dewar J."/>
            <person name="Goldberg J."/>
            <person name="Griggs A."/>
            <person name="Gujja S."/>
            <person name="Hansen M."/>
            <person name="Howarth C."/>
            <person name="Imamovic A."/>
            <person name="Ireland A."/>
            <person name="Larimer J."/>
            <person name="McCowan C."/>
            <person name="Murphy C."/>
            <person name="Pearson M."/>
            <person name="Poon T.W."/>
            <person name="Priest M."/>
            <person name="Roberts A."/>
            <person name="Saif S."/>
            <person name="Shea T."/>
            <person name="Sisk P."/>
            <person name="Sykes S."/>
            <person name="Wortman J."/>
            <person name="Nusbaum C."/>
            <person name="Birren B."/>
        </authorList>
    </citation>
    <scope>NUCLEOTIDE SEQUENCE [LARGE SCALE GENOMIC DNA]</scope>
    <source>
        <strain evidence="1 2">ACS-093-V-SCH5</strain>
    </source>
</reference>
<dbReference type="AlphaFoldDB" id="S2W3K5"/>
<proteinExistence type="predicted"/>
<dbReference type="Proteomes" id="UP000014417">
    <property type="component" value="Unassembled WGS sequence"/>
</dbReference>
<organism evidence="1 2">
    <name type="scientific">Propionimicrobium lymphophilum ACS-093-V-SCH5</name>
    <dbReference type="NCBI Taxonomy" id="883161"/>
    <lineage>
        <taxon>Bacteria</taxon>
        <taxon>Bacillati</taxon>
        <taxon>Actinomycetota</taxon>
        <taxon>Actinomycetes</taxon>
        <taxon>Propionibacteriales</taxon>
        <taxon>Propionibacteriaceae</taxon>
        <taxon>Propionimicrobium</taxon>
    </lineage>
</organism>
<accession>S2W3K5</accession>
<keyword evidence="2" id="KW-1185">Reference proteome</keyword>